<proteinExistence type="predicted"/>
<sequence length="69" mass="8017">MVNGRFEKNPEEYLTFAEVAKGLSKSKRCTQSLIIPQEVSSSKLVKTLPWIRQQDSEPFPISNKYFPWL</sequence>
<evidence type="ECO:0000313" key="1">
    <source>
        <dbReference type="EMBL" id="CDW31118.1"/>
    </source>
</evidence>
<dbReference type="EMBL" id="HACA01013757">
    <property type="protein sequence ID" value="CDW31118.1"/>
    <property type="molecule type" value="Transcribed_RNA"/>
</dbReference>
<name>A0A0K2TYP1_LEPSM</name>
<organism evidence="1">
    <name type="scientific">Lepeophtheirus salmonis</name>
    <name type="common">Salmon louse</name>
    <name type="synonym">Caligus salmonis</name>
    <dbReference type="NCBI Taxonomy" id="72036"/>
    <lineage>
        <taxon>Eukaryota</taxon>
        <taxon>Metazoa</taxon>
        <taxon>Ecdysozoa</taxon>
        <taxon>Arthropoda</taxon>
        <taxon>Crustacea</taxon>
        <taxon>Multicrustacea</taxon>
        <taxon>Hexanauplia</taxon>
        <taxon>Copepoda</taxon>
        <taxon>Siphonostomatoida</taxon>
        <taxon>Caligidae</taxon>
        <taxon>Lepeophtheirus</taxon>
    </lineage>
</organism>
<protein>
    <submittedName>
        <fullName evidence="1">Uncharacterized protein</fullName>
    </submittedName>
</protein>
<reference evidence="1" key="1">
    <citation type="submission" date="2014-05" db="EMBL/GenBank/DDBJ databases">
        <authorList>
            <person name="Chronopoulou M."/>
        </authorList>
    </citation>
    <scope>NUCLEOTIDE SEQUENCE</scope>
    <source>
        <tissue evidence="1">Whole organism</tissue>
    </source>
</reference>
<accession>A0A0K2TYP1</accession>
<dbReference type="AlphaFoldDB" id="A0A0K2TYP1"/>